<dbReference type="Proteomes" id="UP001174909">
    <property type="component" value="Unassembled WGS sequence"/>
</dbReference>
<accession>A0AA35RR63</accession>
<dbReference type="InterPro" id="IPR013813">
    <property type="entry name" value="Endoribo_LPSP/chorism_mut-like"/>
</dbReference>
<dbReference type="PANTHER" id="PTHR43760">
    <property type="entry name" value="ENDORIBONUCLEASE-RELATED"/>
    <property type="match status" value="1"/>
</dbReference>
<reference evidence="2" key="1">
    <citation type="submission" date="2023-03" db="EMBL/GenBank/DDBJ databases">
        <authorList>
            <person name="Steffen K."/>
            <person name="Cardenas P."/>
        </authorList>
    </citation>
    <scope>NUCLEOTIDE SEQUENCE</scope>
</reference>
<dbReference type="CDD" id="cd02199">
    <property type="entry name" value="YjgF_YER057c_UK114_like_1"/>
    <property type="match status" value="1"/>
</dbReference>
<protein>
    <submittedName>
        <fullName evidence="2">Protein TCP17</fullName>
    </submittedName>
</protein>
<keyword evidence="3" id="KW-1185">Reference proteome</keyword>
<evidence type="ECO:0000313" key="2">
    <source>
        <dbReference type="EMBL" id="CAI8015757.1"/>
    </source>
</evidence>
<gene>
    <name evidence="2" type="ORF">GBAR_LOCUS9729</name>
</gene>
<dbReference type="Pfam" id="PF14588">
    <property type="entry name" value="YjgF_endoribonc"/>
    <property type="match status" value="1"/>
</dbReference>
<evidence type="ECO:0000259" key="1">
    <source>
        <dbReference type="Pfam" id="PF14588"/>
    </source>
</evidence>
<name>A0AA35RR63_GEOBA</name>
<dbReference type="SUPFAM" id="SSF55298">
    <property type="entry name" value="YjgF-like"/>
    <property type="match status" value="1"/>
</dbReference>
<feature type="domain" description="Endoribonuclease L-PSP/chorismate mutase-like" evidence="1">
    <location>
        <begin position="6"/>
        <end position="144"/>
    </location>
</feature>
<evidence type="ECO:0000313" key="3">
    <source>
        <dbReference type="Proteomes" id="UP001174909"/>
    </source>
</evidence>
<comment type="caution">
    <text evidence="2">The sequence shown here is derived from an EMBL/GenBank/DDBJ whole genome shotgun (WGS) entry which is preliminary data.</text>
</comment>
<sequence length="173" mass="19435">MTDVEKRIEEMGIALPDSPQPIANYVPAVQTGNLLFVAGLGPAAREDGTTPNGKVGKDLTLDEGYEAARLVGINLLARLKSTLGDLDRVERIVKLLSMVNCTPEFNQQPQVANGCSDLLVEVFGEKGRHARSAWECRLYPMTFLSRSRWWWKYGTRMWLARVFYISSTLECRI</sequence>
<dbReference type="Gene3D" id="3.30.1330.40">
    <property type="entry name" value="RutC-like"/>
    <property type="match status" value="1"/>
</dbReference>
<proteinExistence type="predicted"/>
<dbReference type="InterPro" id="IPR035959">
    <property type="entry name" value="RutC-like_sf"/>
</dbReference>
<dbReference type="EMBL" id="CASHTH010001466">
    <property type="protein sequence ID" value="CAI8015757.1"/>
    <property type="molecule type" value="Genomic_DNA"/>
</dbReference>
<dbReference type="AlphaFoldDB" id="A0AA35RR63"/>
<organism evidence="2 3">
    <name type="scientific">Geodia barretti</name>
    <name type="common">Barrett's horny sponge</name>
    <dbReference type="NCBI Taxonomy" id="519541"/>
    <lineage>
        <taxon>Eukaryota</taxon>
        <taxon>Metazoa</taxon>
        <taxon>Porifera</taxon>
        <taxon>Demospongiae</taxon>
        <taxon>Heteroscleromorpha</taxon>
        <taxon>Tetractinellida</taxon>
        <taxon>Astrophorina</taxon>
        <taxon>Geodiidae</taxon>
        <taxon>Geodia</taxon>
    </lineage>
</organism>
<dbReference type="PANTHER" id="PTHR43760:SF1">
    <property type="entry name" value="ENDORIBONUCLEASE L-PSP_CHORISMATE MUTASE-LIKE DOMAIN-CONTAINING PROTEIN"/>
    <property type="match status" value="1"/>
</dbReference>